<keyword evidence="2" id="KW-1185">Reference proteome</keyword>
<evidence type="ECO:0000313" key="2">
    <source>
        <dbReference type="Proteomes" id="UP000008022"/>
    </source>
</evidence>
<sequence>MPSPESISSLPAVAAIHFIVDPVQPLSMDLQPWCEGIVSPHGVAIPLRILQVLQLMYMSTKRPECVKITTALRLKMSIQIIPDLNELSGIRSTVLEHQYLRSFTGVDSPVNMPFGWYHHPVTALWSCLPTALCRASSGAAVVRQIQVDAGTGFGESLMGERPVEFLVQQSNDGVASTRNSHDSIRWLLSTQ</sequence>
<dbReference type="Proteomes" id="UP000008022">
    <property type="component" value="Unassembled WGS sequence"/>
</dbReference>
<proteinExistence type="predicted"/>
<reference evidence="2" key="1">
    <citation type="submission" date="2013-06" db="EMBL/GenBank/DDBJ databases">
        <authorList>
            <person name="Zhao Q."/>
        </authorList>
    </citation>
    <scope>NUCLEOTIDE SEQUENCE</scope>
    <source>
        <strain evidence="2">cv. W1943</strain>
    </source>
</reference>
<dbReference type="AlphaFoldDB" id="A0A0E0QAM5"/>
<organism evidence="1 2">
    <name type="scientific">Oryza rufipogon</name>
    <name type="common">Brownbeard rice</name>
    <name type="synonym">Asian wild rice</name>
    <dbReference type="NCBI Taxonomy" id="4529"/>
    <lineage>
        <taxon>Eukaryota</taxon>
        <taxon>Viridiplantae</taxon>
        <taxon>Streptophyta</taxon>
        <taxon>Embryophyta</taxon>
        <taxon>Tracheophyta</taxon>
        <taxon>Spermatophyta</taxon>
        <taxon>Magnoliopsida</taxon>
        <taxon>Liliopsida</taxon>
        <taxon>Poales</taxon>
        <taxon>Poaceae</taxon>
        <taxon>BOP clade</taxon>
        <taxon>Oryzoideae</taxon>
        <taxon>Oryzeae</taxon>
        <taxon>Oryzinae</taxon>
        <taxon>Oryza</taxon>
    </lineage>
</organism>
<dbReference type="Gramene" id="ORUFI07G21630.2">
    <property type="protein sequence ID" value="ORUFI07G21630.2"/>
    <property type="gene ID" value="ORUFI07G21630"/>
</dbReference>
<dbReference type="EnsemblPlants" id="ORUFI07G21630.2">
    <property type="protein sequence ID" value="ORUFI07G21630.2"/>
    <property type="gene ID" value="ORUFI07G21630"/>
</dbReference>
<accession>A0A0E0QAM5</accession>
<dbReference type="HOGENOM" id="CLU_1680787_0_0_1"/>
<reference evidence="1" key="2">
    <citation type="submission" date="2015-06" db="UniProtKB">
        <authorList>
            <consortium name="EnsemblPlants"/>
        </authorList>
    </citation>
    <scope>IDENTIFICATION</scope>
</reference>
<name>A0A0E0QAM5_ORYRU</name>
<protein>
    <submittedName>
        <fullName evidence="1">Uncharacterized protein</fullName>
    </submittedName>
</protein>
<evidence type="ECO:0000313" key="1">
    <source>
        <dbReference type="EnsemblPlants" id="ORUFI07G21630.2"/>
    </source>
</evidence>